<feature type="transmembrane region" description="Helical" evidence="1">
    <location>
        <begin position="150"/>
        <end position="173"/>
    </location>
</feature>
<keyword evidence="2" id="KW-0732">Signal</keyword>
<keyword evidence="4" id="KW-1185">Reference proteome</keyword>
<evidence type="ECO:0000256" key="1">
    <source>
        <dbReference type="SAM" id="Phobius"/>
    </source>
</evidence>
<sequence length="182" mass="18289">MTAARRTRVRAVLLALLLAVLGSAALAPPASACSCVTSAEDPALFDRAAVVFRGSVVDDRSRGQTRTLTFAVERVYKGAATSLQQVRTPVEPATCGLEVTGTGPFLVQARDGARGLVADLCGGTRPTVRSAGGETGYPPMPGGGPPADGWGAGPAAAAALLVALAALGAVALLHRRSGRSEG</sequence>
<dbReference type="PROSITE" id="PS51318">
    <property type="entry name" value="TAT"/>
    <property type="match status" value="1"/>
</dbReference>
<keyword evidence="1" id="KW-0472">Membrane</keyword>
<evidence type="ECO:0000313" key="3">
    <source>
        <dbReference type="EMBL" id="MBP2415465.1"/>
    </source>
</evidence>
<gene>
    <name evidence="3" type="ORF">JOF54_000387</name>
</gene>
<evidence type="ECO:0000256" key="2">
    <source>
        <dbReference type="SAM" id="SignalP"/>
    </source>
</evidence>
<reference evidence="3 4" key="1">
    <citation type="submission" date="2021-03" db="EMBL/GenBank/DDBJ databases">
        <title>Sequencing the genomes of 1000 actinobacteria strains.</title>
        <authorList>
            <person name="Klenk H.-P."/>
        </authorList>
    </citation>
    <scope>NUCLEOTIDE SEQUENCE [LARGE SCALE GENOMIC DNA]</scope>
    <source>
        <strain evidence="3 4">DSM 12936</strain>
    </source>
</reference>
<evidence type="ECO:0008006" key="5">
    <source>
        <dbReference type="Google" id="ProtNLM"/>
    </source>
</evidence>
<comment type="caution">
    <text evidence="3">The sequence shown here is derived from an EMBL/GenBank/DDBJ whole genome shotgun (WGS) entry which is preliminary data.</text>
</comment>
<evidence type="ECO:0000313" key="4">
    <source>
        <dbReference type="Proteomes" id="UP000758168"/>
    </source>
</evidence>
<dbReference type="Gene3D" id="2.40.50.120">
    <property type="match status" value="1"/>
</dbReference>
<protein>
    <recommendedName>
        <fullName evidence="5">Tissue inhibitor of metalloproteinase</fullName>
    </recommendedName>
</protein>
<keyword evidence="1" id="KW-1133">Transmembrane helix</keyword>
<dbReference type="InterPro" id="IPR006311">
    <property type="entry name" value="TAT_signal"/>
</dbReference>
<dbReference type="PROSITE" id="PS51257">
    <property type="entry name" value="PROKAR_LIPOPROTEIN"/>
    <property type="match status" value="1"/>
</dbReference>
<accession>A0ABS4Z354</accession>
<dbReference type="RefSeq" id="WP_210052508.1">
    <property type="nucleotide sequence ID" value="NZ_BAAAMH010000036.1"/>
</dbReference>
<keyword evidence="1" id="KW-0812">Transmembrane</keyword>
<organism evidence="3 4">
    <name type="scientific">Microlunatus capsulatus</name>
    <dbReference type="NCBI Taxonomy" id="99117"/>
    <lineage>
        <taxon>Bacteria</taxon>
        <taxon>Bacillati</taxon>
        <taxon>Actinomycetota</taxon>
        <taxon>Actinomycetes</taxon>
        <taxon>Propionibacteriales</taxon>
        <taxon>Propionibacteriaceae</taxon>
        <taxon>Microlunatus</taxon>
    </lineage>
</organism>
<name>A0ABS4Z354_9ACTN</name>
<dbReference type="SUPFAM" id="SSF50242">
    <property type="entry name" value="TIMP-like"/>
    <property type="match status" value="1"/>
</dbReference>
<dbReference type="EMBL" id="JAGIOB010000001">
    <property type="protein sequence ID" value="MBP2415465.1"/>
    <property type="molecule type" value="Genomic_DNA"/>
</dbReference>
<dbReference type="Proteomes" id="UP000758168">
    <property type="component" value="Unassembled WGS sequence"/>
</dbReference>
<proteinExistence type="predicted"/>
<feature type="signal peptide" evidence="2">
    <location>
        <begin position="1"/>
        <end position="32"/>
    </location>
</feature>
<feature type="chain" id="PRO_5045953562" description="Tissue inhibitor of metalloproteinase" evidence="2">
    <location>
        <begin position="33"/>
        <end position="182"/>
    </location>
</feature>
<dbReference type="InterPro" id="IPR008993">
    <property type="entry name" value="TIMP-like_OB-fold"/>
</dbReference>